<proteinExistence type="predicted"/>
<reference evidence="2 3" key="1">
    <citation type="submission" date="2020-10" db="EMBL/GenBank/DDBJ databases">
        <title>The Coptis chinensis genome and diversification of protoberbering-type alkaloids.</title>
        <authorList>
            <person name="Wang B."/>
            <person name="Shu S."/>
            <person name="Song C."/>
            <person name="Liu Y."/>
        </authorList>
    </citation>
    <scope>NUCLEOTIDE SEQUENCE [LARGE SCALE GENOMIC DNA]</scope>
    <source>
        <strain evidence="2">HL-2020</strain>
        <tissue evidence="2">Leaf</tissue>
    </source>
</reference>
<accession>A0A835IAJ2</accession>
<dbReference type="EMBL" id="JADFTS010000003">
    <property type="protein sequence ID" value="KAF9614505.1"/>
    <property type="molecule type" value="Genomic_DNA"/>
</dbReference>
<gene>
    <name evidence="2" type="ORF">IFM89_018944</name>
</gene>
<keyword evidence="1" id="KW-0472">Membrane</keyword>
<evidence type="ECO:0000256" key="1">
    <source>
        <dbReference type="SAM" id="Phobius"/>
    </source>
</evidence>
<keyword evidence="1" id="KW-0812">Transmembrane</keyword>
<dbReference type="Proteomes" id="UP000631114">
    <property type="component" value="Unassembled WGS sequence"/>
</dbReference>
<dbReference type="AlphaFoldDB" id="A0A835IAJ2"/>
<evidence type="ECO:0000313" key="3">
    <source>
        <dbReference type="Proteomes" id="UP000631114"/>
    </source>
</evidence>
<comment type="caution">
    <text evidence="2">The sequence shown here is derived from an EMBL/GenBank/DDBJ whole genome shotgun (WGS) entry which is preliminary data.</text>
</comment>
<feature type="transmembrane region" description="Helical" evidence="1">
    <location>
        <begin position="65"/>
        <end position="86"/>
    </location>
</feature>
<sequence>MYRTETHQRNLLASLSDSSRTQGLQVMHRKKESQKDPYQVMEAIYGPEAVFTQQCLSYHTLTSRYWLLAGLCVYSFAYWSILDLMIESSPEETTMSHIDSPSGLQTLVLGNRDDMKRCPVTA</sequence>
<keyword evidence="1" id="KW-1133">Transmembrane helix</keyword>
<keyword evidence="3" id="KW-1185">Reference proteome</keyword>
<protein>
    <submittedName>
        <fullName evidence="2">Uncharacterized protein</fullName>
    </submittedName>
</protein>
<name>A0A835IAJ2_9MAGN</name>
<evidence type="ECO:0000313" key="2">
    <source>
        <dbReference type="EMBL" id="KAF9614505.1"/>
    </source>
</evidence>
<organism evidence="2 3">
    <name type="scientific">Coptis chinensis</name>
    <dbReference type="NCBI Taxonomy" id="261450"/>
    <lineage>
        <taxon>Eukaryota</taxon>
        <taxon>Viridiplantae</taxon>
        <taxon>Streptophyta</taxon>
        <taxon>Embryophyta</taxon>
        <taxon>Tracheophyta</taxon>
        <taxon>Spermatophyta</taxon>
        <taxon>Magnoliopsida</taxon>
        <taxon>Ranunculales</taxon>
        <taxon>Ranunculaceae</taxon>
        <taxon>Coptidoideae</taxon>
        <taxon>Coptis</taxon>
    </lineage>
</organism>